<dbReference type="GO" id="GO:0016020">
    <property type="term" value="C:membrane"/>
    <property type="evidence" value="ECO:0007669"/>
    <property type="project" value="InterPro"/>
</dbReference>
<feature type="domain" description="SecA family profile" evidence="13">
    <location>
        <begin position="2122"/>
        <end position="2793"/>
    </location>
</feature>
<keyword evidence="8" id="KW-0653">Protein transport</keyword>
<evidence type="ECO:0000259" key="11">
    <source>
        <dbReference type="PROSITE" id="PS51192"/>
    </source>
</evidence>
<evidence type="ECO:0000256" key="1">
    <source>
        <dbReference type="ARBA" id="ARBA00022490"/>
    </source>
</evidence>
<dbReference type="GO" id="GO:0003964">
    <property type="term" value="F:RNA-directed DNA polymerase activity"/>
    <property type="evidence" value="ECO:0007669"/>
    <property type="project" value="UniProtKB-KW"/>
</dbReference>
<dbReference type="Gene3D" id="3.90.1440.10">
    <property type="entry name" value="SecA, preprotein cross-linking domain"/>
    <property type="match status" value="2"/>
</dbReference>
<keyword evidence="1" id="KW-0963">Cytoplasm</keyword>
<dbReference type="InterPro" id="IPR041373">
    <property type="entry name" value="RT_RNaseH"/>
</dbReference>
<evidence type="ECO:0000256" key="8">
    <source>
        <dbReference type="ARBA" id="ARBA00022927"/>
    </source>
</evidence>
<gene>
    <name evidence="14" type="ORF">RFH988_LOCUS32553</name>
</gene>
<dbReference type="OrthoDB" id="27934at2759"/>
<keyword evidence="10" id="KW-1133">Transmembrane helix</keyword>
<reference evidence="14" key="1">
    <citation type="submission" date="2021-02" db="EMBL/GenBank/DDBJ databases">
        <authorList>
            <person name="Nowell W R."/>
        </authorList>
    </citation>
    <scope>NUCLEOTIDE SEQUENCE</scope>
</reference>
<dbReference type="Pfam" id="PF17917">
    <property type="entry name" value="RT_RNaseH"/>
    <property type="match status" value="1"/>
</dbReference>
<evidence type="ECO:0000256" key="9">
    <source>
        <dbReference type="ARBA" id="ARBA00023010"/>
    </source>
</evidence>
<dbReference type="InterPro" id="IPR036670">
    <property type="entry name" value="SecA_X-link_sf"/>
</dbReference>
<dbReference type="GO" id="GO:0006605">
    <property type="term" value="P:protein targeting"/>
    <property type="evidence" value="ECO:0007669"/>
    <property type="project" value="InterPro"/>
</dbReference>
<feature type="domain" description="SecA family profile" evidence="13">
    <location>
        <begin position="291"/>
        <end position="969"/>
    </location>
</feature>
<evidence type="ECO:0000256" key="6">
    <source>
        <dbReference type="ARBA" id="ARBA00022801"/>
    </source>
</evidence>
<dbReference type="PANTHER" id="PTHR30612">
    <property type="entry name" value="SECA INNER MEMBRANE COMPONENT OF SEC PROTEIN SECRETION SYSTEM"/>
    <property type="match status" value="1"/>
</dbReference>
<dbReference type="EMBL" id="CAJNOO010003817">
    <property type="protein sequence ID" value="CAF1355928.1"/>
    <property type="molecule type" value="Genomic_DNA"/>
</dbReference>
<dbReference type="Proteomes" id="UP000663882">
    <property type="component" value="Unassembled WGS sequence"/>
</dbReference>
<dbReference type="Pfam" id="PF07517">
    <property type="entry name" value="SecA_DEAD"/>
    <property type="match status" value="2"/>
</dbReference>
<evidence type="ECO:0000256" key="10">
    <source>
        <dbReference type="SAM" id="Phobius"/>
    </source>
</evidence>
<feature type="domain" description="Helicase ATP-binding" evidence="11">
    <location>
        <begin position="420"/>
        <end position="577"/>
    </location>
</feature>
<dbReference type="PROSITE" id="PS51196">
    <property type="entry name" value="SECA_MOTOR_DEAD"/>
    <property type="match status" value="2"/>
</dbReference>
<feature type="non-terminal residue" evidence="14">
    <location>
        <position position="4175"/>
    </location>
</feature>
<keyword evidence="3" id="KW-0548">Nucleotidyltransferase</keyword>
<feature type="transmembrane region" description="Helical" evidence="10">
    <location>
        <begin position="4068"/>
        <end position="4090"/>
    </location>
</feature>
<evidence type="ECO:0000256" key="5">
    <source>
        <dbReference type="ARBA" id="ARBA00022759"/>
    </source>
</evidence>
<evidence type="ECO:0000313" key="15">
    <source>
        <dbReference type="Proteomes" id="UP000663882"/>
    </source>
</evidence>
<dbReference type="Gene3D" id="3.40.50.300">
    <property type="entry name" value="P-loop containing nucleotide triphosphate hydrolases"/>
    <property type="match status" value="4"/>
</dbReference>
<evidence type="ECO:0000256" key="3">
    <source>
        <dbReference type="ARBA" id="ARBA00022695"/>
    </source>
</evidence>
<evidence type="ECO:0000259" key="12">
    <source>
        <dbReference type="PROSITE" id="PS51194"/>
    </source>
</evidence>
<evidence type="ECO:0000259" key="13">
    <source>
        <dbReference type="PROSITE" id="PS51196"/>
    </source>
</evidence>
<feature type="domain" description="Helicase C-terminal" evidence="12">
    <location>
        <begin position="2648"/>
        <end position="2792"/>
    </location>
</feature>
<dbReference type="PROSITE" id="PS51194">
    <property type="entry name" value="HELICASE_CTER"/>
    <property type="match status" value="2"/>
</dbReference>
<dbReference type="GO" id="GO:0006886">
    <property type="term" value="P:intracellular protein transport"/>
    <property type="evidence" value="ECO:0007669"/>
    <property type="project" value="InterPro"/>
</dbReference>
<dbReference type="SUPFAM" id="SSF48371">
    <property type="entry name" value="ARM repeat"/>
    <property type="match status" value="1"/>
</dbReference>
<dbReference type="SMART" id="SM00957">
    <property type="entry name" value="SecA_DEAD"/>
    <property type="match status" value="1"/>
</dbReference>
<dbReference type="InterPro" id="IPR000185">
    <property type="entry name" value="SecA"/>
</dbReference>
<evidence type="ECO:0008006" key="16">
    <source>
        <dbReference type="Google" id="ProtNLM"/>
    </source>
</evidence>
<dbReference type="GO" id="GO:0005524">
    <property type="term" value="F:ATP binding"/>
    <property type="evidence" value="ECO:0007669"/>
    <property type="project" value="InterPro"/>
</dbReference>
<dbReference type="InterPro" id="IPR011115">
    <property type="entry name" value="SecA_DEAD"/>
</dbReference>
<dbReference type="PROSITE" id="PS51192">
    <property type="entry name" value="HELICASE_ATP_BIND_1"/>
    <property type="match status" value="1"/>
</dbReference>
<dbReference type="GO" id="GO:0004519">
    <property type="term" value="F:endonuclease activity"/>
    <property type="evidence" value="ECO:0007669"/>
    <property type="project" value="UniProtKB-KW"/>
</dbReference>
<keyword evidence="8" id="KW-0813">Transport</keyword>
<dbReference type="InterPro" id="IPR001650">
    <property type="entry name" value="Helicase_C-like"/>
</dbReference>
<accession>A0A815HQX8</accession>
<keyword evidence="7" id="KW-0695">RNA-directed DNA polymerase</keyword>
<keyword evidence="5" id="KW-0255">Endonuclease</keyword>
<keyword evidence="10" id="KW-0472">Membrane</keyword>
<dbReference type="SUPFAM" id="SSF52540">
    <property type="entry name" value="P-loop containing nucleoside triphosphate hydrolases"/>
    <property type="match status" value="4"/>
</dbReference>
<feature type="domain" description="Helicase C-terminal" evidence="12">
    <location>
        <begin position="810"/>
        <end position="982"/>
    </location>
</feature>
<protein>
    <recommendedName>
        <fullName evidence="16">Protein translocase subunit SecA</fullName>
    </recommendedName>
</protein>
<keyword evidence="6" id="KW-0378">Hydrolase</keyword>
<evidence type="ECO:0000256" key="2">
    <source>
        <dbReference type="ARBA" id="ARBA00022679"/>
    </source>
</evidence>
<dbReference type="SUPFAM" id="SSF81767">
    <property type="entry name" value="Pre-protein crosslinking domain of SecA"/>
    <property type="match status" value="2"/>
</dbReference>
<keyword evidence="10" id="KW-0812">Transmembrane</keyword>
<dbReference type="InterPro" id="IPR014018">
    <property type="entry name" value="SecA_motor_DEAD"/>
</dbReference>
<evidence type="ECO:0000256" key="7">
    <source>
        <dbReference type="ARBA" id="ARBA00022918"/>
    </source>
</evidence>
<dbReference type="Pfam" id="PF00271">
    <property type="entry name" value="Helicase_C"/>
    <property type="match status" value="2"/>
</dbReference>
<dbReference type="InterPro" id="IPR027417">
    <property type="entry name" value="P-loop_NTPase"/>
</dbReference>
<dbReference type="InterPro" id="IPR016024">
    <property type="entry name" value="ARM-type_fold"/>
</dbReference>
<dbReference type="PANTHER" id="PTHR30612:SF0">
    <property type="entry name" value="CHLOROPLAST PROTEIN-TRANSPORTING ATPASE"/>
    <property type="match status" value="1"/>
</dbReference>
<name>A0A815HQX8_9BILA</name>
<dbReference type="PRINTS" id="PR00906">
    <property type="entry name" value="SECA"/>
</dbReference>
<keyword evidence="4" id="KW-0540">Nuclease</keyword>
<dbReference type="GO" id="GO:0017038">
    <property type="term" value="P:protein import"/>
    <property type="evidence" value="ECO:0007669"/>
    <property type="project" value="InterPro"/>
</dbReference>
<sequence>TALPDLDYTKIRDKPQTQWNRELIIFDLLKRFEISDEEKFSFYATCLSIENYGITNNNKDGELLKLVHRASSNNAISFHQCYDGLQSLLEIDFEHACEILLISKNPFLDLQKEYIKHLIYERLSNKDIDSKYIDKLALNMISKFGMSYSEHFLSSLKNLDNLKDLKETLEFANEKKVNISDMNVQDTTIAMRKRSLEIKFLCNKIEKIDHSKLSLTLRCLLEKWTLVELEILFNNLEASNNYEKIMKEECFVDILEILLHYKISSTSENHERILLILKKPVENWLREINTIAVENNSLKTGHIKSISELISELEHNNSTNQDVIKLIRQNLFNAIEKIKKSDFSSQIIGTIVGNQNDQNYIAKWTKDQIKQWANQVKNHDDLRMSNEDFIIEALAVIKQAYLLDSDFHLTDAQILSSLIILNANYAKGRLLQVRTGEGKSTIISALAVIYALKGKNVDIITSSPVLAERDAKEKAKFYSMFDIQCSSNNDKSSYLTGPKACYKKQIVYGEVAQFQFDTLRTEYAQLNTLADRKYEVAIVDEVDSMFIDDNSKIARLATNVAGMDQLQPIYHRLWNELVSLQDRIIEIENKFYLFDEKLSSEGEITILEYTNKQGQRDKIYDLEKYIKACRDCAADISHIGKTIPEENLDVFIKKYLEDFITKYIKEEYEVTKHLVDFVNTQISKWVDNVILAYNYQENVHYVVQEGLIKPVDYYSTGIVQNFSHWTDGLHQFLQIKHNLKMTSETLTTNFLSNIGYFKRYKSNLFGLTGTLGSKASQDLLVELYNVDLVIIPSSYRKQYMSLPDIITKNNIQWFETRCRCAINESHKGRGTLIICETIEHCKRIAEKLRKHQNSGVIKLYTMNNMNQEENVAAIKSGEIIIATNLAGRGTDIKTDDVEQYGGLHIILTFMPPNKRILEQALGRTARQGKRGTGQIILNINHSLYNEDFDIEKIAKSRDEIEIKILNDFKNSEWKIIQLKDELFFKFCSLLSEIRKNIREKNGLVSKIKNKVKDVYSNVIPSIYESNILLSIEEQWAMFLRKIDNEKSSIISEKIHQKYEKFQKKVIDDYEKGRVIKNPYYHIVIANDLVINDSSSNENYDEAMEHYNRAIPCRSNRIAAISTIHYCALKNNNILNNEQIRHIQNLFREDTDTEFKMCIRNLLDSIGDSREIGHVAIFDDCLKHLEEITEDDNSIEYIYRQSLDERRFQQLFHKKSINRIIYLLESPILTEKTKIMIYMIINNYLERSYTKGLRDVHFQIYFNLINNSKSSEDLKVEALKSKKVKINDQSIECLVEALHSNDKQTCILSAKSLYIAAETHMFNDEILIKLQEHIDNKIRDVSVYSTVIYSQGLAKLSSASRPILTSHIEFLPEIFVYGDLKLGDKIIETKNYFQRNPDTQKNYDRDQIFDNEFISRLQIALIDTLETDNQEVIRKAVRGFQTLISIHSAELSKEYVEALLNLATKDICDESIRQQIHMVLNSSTLDNSQKSVLKLCSLQYESNDQLLDQLGEFDQPKLLKKHFHRINLILDHFPDLNSKALEILLKCSNKEEIPDEVFNSINGLLLSTSSKHIKLLCYQIIVETGNFDNGILSNIIDQDDEYESTINSILENPSTSKEIRDRIDLFLKNMSSANDQEFINKIREKLRKGTQLSNQLIEQVLSIQTQPKIEQQLIDIYALILIQNPDYCTRNESIVDHLEKSILSQRISHNILNAYKEIIKETKCQTNNFKNVINLFIEILTKKDEYVQLHLDILICIALASETTMISNLEPLENNLFHDNEIIRHWSFRGLRAAYERNLKSVKFEEWCDNIVHKLKENLSVEVNFDLELFETTTILKYISFAQICDKSQDQWIRELLIFDLIKRFPIIQVKYFDFYKTWLEIEEEKVFSKDESNVLLKLLHRTLVHNKILFNHCLQMIQILKKIDFKNAFSILSNSRNPFRDLHKIYLTIIIKQRLVNEKDISDKYVNVLASNMINKFELNINEKLLGAIKNLDNLREFEEILNFAEENHIKESDIYVKDKTVSILKRSLELKFLGNQIKEIDRLRLATSVDSLLNNHWTFEQLNEILNVCKLSNSRKKDQCFLDVLVILSQYKLMPTLENQKKILLILEKPIEKWIPEINKFAIECNFTKIGRIKNAVELIKELKNSNSRNTEILELADNYFLSSIEKIKSSHLTSDILYQISQDSPKYIAQWNSNQIRHWAEAVKNKVKIHSFIWTHTVDFVIEACAVTKRANYLCTKFHLTDTQILSCLVALLRTNMDKGKLLQVATGEGKSIVISILAVIYALRDNTVDIITSTPVLAERDSIERRAFYNMFGFECSNNNDKLIYSTGSKACYKKQIVYGEVAQFQFDMLRTEYAQLNTLAGRQCQVALVDEVDSMLIDDSSKIAKLATTIPGMDQLQIIYHFFWHQLITFRDKIHIIDDKMYLLNGKVGFEEQVMFLEYCDGKGGTIKIPNIKEYIASSTDISHIGKLISEDDQFNTVLKEHLNSNFETSIRKNINTPKHFQSFINRQLPKWIDNAITAFHYEENVHYVVHEGLIKPVDFDSTGIVQSSSFWSDGLHQFLQIKHNLKMTSETFTTNFLSNKAYFTRYGPNLFGLTGTLGSEKAKDVLTEVYAVDLAIIPSLREKQYLSLPDIVATNEVDWLNKICDCALIELNKGRGTLIICETIENCEILVERLRQKCNPSAIKLYTMNNINQEKNVEIIKSGEIIVATNLAGRGTDIKTDEIEQYGGLHVILTFMPPNKRVEDQAFGRTARQGIDLVINDSLINSKYDQAMKHFDEAIKLDPDHSAAAFFGKGWLLLKGREDFFRSNQQELSYKEAAVKLFHKALQILSKEMSQIISIQTLLQIRFSNMNTDLSKQLFQKAYILEISGKASITDSMRNRGILKQTILHDGLEKGSGQFCDIRLISDSHTGNHEDAIKKIKEIVIIKRNEDQFMIIYKRKDVSELDQWTVDDQELKNNLLPLNYDGTILDRVSHPNIYTLIYKKVKSLNSFYRRDFVTSLKNLKHDAEYQITFNGLTNRKDLSNIDQAIKTIDCAASTIGHNSSLSGCYKDIEVAMTRINARILKEFLNPNIEIEDVTKDEALSQLKVNSSFLHRHLLPERLSPDSCQVDLEIIFNNKESQNECNKSVREAIDIIEKQAEPNLHYNLTFKSANKIYKILKDEILPNSDINIEFIEMSGENIKEKIVDIKSRSISLEIFDVKDKLIEVIHILEETSIELNPNEDQEQNCIWETANKNTAEEIIQNMTMSVSTIKLLNLNENIVRKIIHICPEAKYNITFISIQFPDLLKGLKDEMVGIYFGKLKQDVAKTLIQQIRRQNLDINLTFKSLTEQQTRKIIETAPIEQENIEINKIKTLSEFFMNEYRPDLELSEFSARGIEYLPEFSEKRFIPWRSIAVVIAIAAVQMTVGGILIGTGFGAPLGLGLITEGGADLFTAYRAYSKRQFSWLDYGKQKAVSLIISLISMGISSINNAGKGIQNVVQGVGQEVLEQAGTKVITDGKTVGQILVQSGNNLKSLALKQIGVTIGENILKESLCKVANITSNFTLEQFKPHISASIQRKVSSKFSESNLWTLVRKMYTIDSLNKDQKFKEKINQIVIEILNRKSFFRKQWESIGDPLCRGILSNANRVNNPAGMGIRILGTLNGIYQITVIIDNAHKQLFEKLSQIDQDILSMENILHRYCEVEKKYINPMMNIFQKQRISGLGAELDDPNFATKIEHADFTRFEQYENKVIGFLTSLHRNMSKVEFNEFSQIMKLVSDIITEQILGIIESQLVLPWSSYGMGQLTKVTSEIVQHHIIVDEKQNSNSQNKENQEKGDNGYNTIKKQIDYNARDYTIAYSLCEIIHYCQQKDTIYSGPIDQNTKDYAENVRKDQPVNMSDMMALNAELDLNMKIVNDVNYQPTVDDKVNGTHIVVYNGEHFQHMSNDGTIIEIENEGRNDGYAIIKHILHGRNIDKSIQDLRNDRAKIIENNPQQFLRVLNSQQWIEAHYPCQANTLLMKCSNPYKTIAQLPAPVDTGNQGAGIIIGTVTAGLDAATGNHIINAAVAGSVAVGHKIDAQLKRFYSFIGAIIANIKLIIKVIRWIIANIKLIIKVIRWIIANIKLIIKVIRRIIAIVRFIPQRKWSPMKQECYAFICALDKWHNYLSEITFIWEIDHKSLTQLNQKPQINK</sequence>
<keyword evidence="9" id="KW-0811">Translocation</keyword>
<dbReference type="GO" id="GO:0016787">
    <property type="term" value="F:hydrolase activity"/>
    <property type="evidence" value="ECO:0007669"/>
    <property type="project" value="UniProtKB-KW"/>
</dbReference>
<evidence type="ECO:0000256" key="4">
    <source>
        <dbReference type="ARBA" id="ARBA00022722"/>
    </source>
</evidence>
<proteinExistence type="predicted"/>
<comment type="caution">
    <text evidence="14">The sequence shown here is derived from an EMBL/GenBank/DDBJ whole genome shotgun (WGS) entry which is preliminary data.</text>
</comment>
<dbReference type="SMART" id="SM00490">
    <property type="entry name" value="HELICc"/>
    <property type="match status" value="2"/>
</dbReference>
<organism evidence="14 15">
    <name type="scientific">Rotaria sordida</name>
    <dbReference type="NCBI Taxonomy" id="392033"/>
    <lineage>
        <taxon>Eukaryota</taxon>
        <taxon>Metazoa</taxon>
        <taxon>Spiralia</taxon>
        <taxon>Gnathifera</taxon>
        <taxon>Rotifera</taxon>
        <taxon>Eurotatoria</taxon>
        <taxon>Bdelloidea</taxon>
        <taxon>Philodinida</taxon>
        <taxon>Philodinidae</taxon>
        <taxon>Rotaria</taxon>
    </lineage>
</organism>
<dbReference type="InterPro" id="IPR014001">
    <property type="entry name" value="Helicase_ATP-bd"/>
</dbReference>
<evidence type="ECO:0000313" key="14">
    <source>
        <dbReference type="EMBL" id="CAF1355928.1"/>
    </source>
</evidence>
<keyword evidence="2" id="KW-0808">Transferase</keyword>